<dbReference type="InterPro" id="IPR001810">
    <property type="entry name" value="F-box_dom"/>
</dbReference>
<dbReference type="InterPro" id="IPR025886">
    <property type="entry name" value="PP2-like"/>
</dbReference>
<evidence type="ECO:0000313" key="3">
    <source>
        <dbReference type="Proteomes" id="UP000631114"/>
    </source>
</evidence>
<accession>A0A835M579</accession>
<dbReference type="PROSITE" id="PS50181">
    <property type="entry name" value="FBOX"/>
    <property type="match status" value="1"/>
</dbReference>
<dbReference type="SUPFAM" id="SSF81383">
    <property type="entry name" value="F-box domain"/>
    <property type="match status" value="1"/>
</dbReference>
<dbReference type="PANTHER" id="PTHR32278:SF116">
    <property type="entry name" value="F-BOX PROTEIN PP2-B10-LIKE"/>
    <property type="match status" value="1"/>
</dbReference>
<dbReference type="EMBL" id="JADFTS010000004">
    <property type="protein sequence ID" value="KAF9611186.1"/>
    <property type="molecule type" value="Genomic_DNA"/>
</dbReference>
<name>A0A835M579_9MAGN</name>
<dbReference type="AlphaFoldDB" id="A0A835M579"/>
<keyword evidence="3" id="KW-1185">Reference proteome</keyword>
<dbReference type="Pfam" id="PF14299">
    <property type="entry name" value="PP2"/>
    <property type="match status" value="1"/>
</dbReference>
<dbReference type="Pfam" id="PF00646">
    <property type="entry name" value="F-box"/>
    <property type="match status" value="1"/>
</dbReference>
<gene>
    <name evidence="2" type="ORF">IFM89_027500</name>
</gene>
<dbReference type="PANTHER" id="PTHR32278">
    <property type="entry name" value="F-BOX DOMAIN-CONTAINING PROTEIN"/>
    <property type="match status" value="1"/>
</dbReference>
<evidence type="ECO:0000313" key="2">
    <source>
        <dbReference type="EMBL" id="KAF9611186.1"/>
    </source>
</evidence>
<organism evidence="2 3">
    <name type="scientific">Coptis chinensis</name>
    <dbReference type="NCBI Taxonomy" id="261450"/>
    <lineage>
        <taxon>Eukaryota</taxon>
        <taxon>Viridiplantae</taxon>
        <taxon>Streptophyta</taxon>
        <taxon>Embryophyta</taxon>
        <taxon>Tracheophyta</taxon>
        <taxon>Spermatophyta</taxon>
        <taxon>Magnoliopsida</taxon>
        <taxon>Ranunculales</taxon>
        <taxon>Ranunculaceae</taxon>
        <taxon>Coptidoideae</taxon>
        <taxon>Coptis</taxon>
    </lineage>
</organism>
<evidence type="ECO:0000259" key="1">
    <source>
        <dbReference type="PROSITE" id="PS50181"/>
    </source>
</evidence>
<comment type="caution">
    <text evidence="2">The sequence shown here is derived from an EMBL/GenBank/DDBJ whole genome shotgun (WGS) entry which is preliminary data.</text>
</comment>
<dbReference type="CDD" id="cd22162">
    <property type="entry name" value="F-box_AtSKIP3-like"/>
    <property type="match status" value="1"/>
</dbReference>
<dbReference type="InterPro" id="IPR036047">
    <property type="entry name" value="F-box-like_dom_sf"/>
</dbReference>
<reference evidence="2 3" key="1">
    <citation type="submission" date="2020-10" db="EMBL/GenBank/DDBJ databases">
        <title>The Coptis chinensis genome and diversification of protoberbering-type alkaloids.</title>
        <authorList>
            <person name="Wang B."/>
            <person name="Shu S."/>
            <person name="Song C."/>
            <person name="Liu Y."/>
        </authorList>
    </citation>
    <scope>NUCLEOTIDE SEQUENCE [LARGE SCALE GENOMIC DNA]</scope>
    <source>
        <strain evidence="2">HL-2020</strain>
        <tissue evidence="2">Leaf</tissue>
    </source>
</reference>
<sequence>MQEADFYALPEGCVTNILSLTSPLDVSVLSLVSSMVKSAADSDVIWEKFLPSNYREIVSTSVSNLNLNDFRTKKELYFRLCDHPIILEGGTKSFQLEKRSGKKCFMLGAKELGIAWGDTPQYWEWKSQPDSRFAEVAGLRSVCWLHIQGKIDTQMLSPNTNYAAYLVFKVTDESYGLDNPTTEGSVQFVLGGGNASGYRTVHLDYDSNRAPHRRHRRSSVTQYVGQLPNARGDGWMEIELGEFYNDRGEDGEVKMTLEEVKNGDWKSGLIVEGMELRPKENST</sequence>
<proteinExistence type="predicted"/>
<dbReference type="Proteomes" id="UP000631114">
    <property type="component" value="Unassembled WGS sequence"/>
</dbReference>
<protein>
    <recommendedName>
        <fullName evidence="1">F-box domain-containing protein</fullName>
    </recommendedName>
</protein>
<dbReference type="OrthoDB" id="1918565at2759"/>
<feature type="domain" description="F-box" evidence="1">
    <location>
        <begin position="3"/>
        <end position="49"/>
    </location>
</feature>